<evidence type="ECO:0000313" key="1">
    <source>
        <dbReference type="Proteomes" id="UP000046395"/>
    </source>
</evidence>
<dbReference type="Proteomes" id="UP000046395">
    <property type="component" value="Unassembled WGS sequence"/>
</dbReference>
<reference evidence="2" key="1">
    <citation type="submission" date="2019-12" db="UniProtKB">
        <authorList>
            <consortium name="WormBaseParasite"/>
        </authorList>
    </citation>
    <scope>IDENTIFICATION</scope>
</reference>
<sequence length="82" mass="8992">METHALTTMFDCGNIRRLAEAQKLDPELRHLRLKTSLTLRDILLPGADVTVSGIRSVARSGPRGDSRDQTAFGRALCLASNE</sequence>
<dbReference type="WBParaSite" id="TMUE_2000007883.1">
    <property type="protein sequence ID" value="TMUE_2000007883.1"/>
    <property type="gene ID" value="WBGene00300049"/>
</dbReference>
<organism evidence="1 2">
    <name type="scientific">Trichuris muris</name>
    <name type="common">Mouse whipworm</name>
    <dbReference type="NCBI Taxonomy" id="70415"/>
    <lineage>
        <taxon>Eukaryota</taxon>
        <taxon>Metazoa</taxon>
        <taxon>Ecdysozoa</taxon>
        <taxon>Nematoda</taxon>
        <taxon>Enoplea</taxon>
        <taxon>Dorylaimia</taxon>
        <taxon>Trichinellida</taxon>
        <taxon>Trichuridae</taxon>
        <taxon>Trichuris</taxon>
    </lineage>
</organism>
<keyword evidence="1" id="KW-1185">Reference proteome</keyword>
<evidence type="ECO:0000313" key="2">
    <source>
        <dbReference type="WBParaSite" id="TMUE_2000007883.1"/>
    </source>
</evidence>
<proteinExistence type="predicted"/>
<name>A0A5S6QL06_TRIMR</name>
<protein>
    <submittedName>
        <fullName evidence="2">Uncharacterized protein</fullName>
    </submittedName>
</protein>
<dbReference type="AlphaFoldDB" id="A0A5S6QL06"/>
<accession>A0A5S6QL06</accession>